<organism evidence="2 3">
    <name type="scientific">Geotrichum candidum</name>
    <name type="common">Oospora lactis</name>
    <name type="synonym">Dipodascus geotrichum</name>
    <dbReference type="NCBI Taxonomy" id="1173061"/>
    <lineage>
        <taxon>Eukaryota</taxon>
        <taxon>Fungi</taxon>
        <taxon>Dikarya</taxon>
        <taxon>Ascomycota</taxon>
        <taxon>Saccharomycotina</taxon>
        <taxon>Dipodascomycetes</taxon>
        <taxon>Dipodascales</taxon>
        <taxon>Dipodascaceae</taxon>
        <taxon>Geotrichum</taxon>
    </lineage>
</organism>
<reference evidence="2" key="1">
    <citation type="submission" date="2014-03" db="EMBL/GenBank/DDBJ databases">
        <authorList>
            <person name="Casaregola S."/>
        </authorList>
    </citation>
    <scope>NUCLEOTIDE SEQUENCE [LARGE SCALE GENOMIC DNA]</scope>
    <source>
        <strain evidence="2">CLIB 918</strain>
    </source>
</reference>
<feature type="compositionally biased region" description="Basic and acidic residues" evidence="1">
    <location>
        <begin position="84"/>
        <end position="113"/>
    </location>
</feature>
<protein>
    <submittedName>
        <fullName evidence="2">Uncharacterized protein</fullName>
    </submittedName>
</protein>
<feature type="region of interest" description="Disordered" evidence="1">
    <location>
        <begin position="1"/>
        <end position="26"/>
    </location>
</feature>
<name>A0A0J9XIJ3_GEOCN</name>
<dbReference type="AlphaFoldDB" id="A0A0J9XIJ3"/>
<dbReference type="OrthoDB" id="4094746at2759"/>
<sequence>MFSSPFSYIAPSSRQPVYPARSRGNPRGNYFFQEPNFWEYDQQAAAEREYRERLAQLQREEKRRNAYLRQQQQLEEQYRLQQQQEHEQAMLEEQQRLQQQKEREQEMLEEKQRLKQLKSKKKRHHRKDRHIKRIPVAKAEQSRDEIDQDKVVYQPNLPNRKTEPQPDNDMFFDALTGNFTESETENETKPESGYSTPNYVIDTASDNASLDSPRFSGSESESDHSTYTSTLKTLESKINVNVDIYNRISSALSRDTGTPDTNKLNSRLKMVQRAQIELEKIYETLDDLTPAPTPTDKQLKQQLTKTAVSYADKTELLFKTIKSLLDEAKAVASPKKKVLLETVPDEELSC</sequence>
<evidence type="ECO:0000313" key="2">
    <source>
        <dbReference type="EMBL" id="CDO57151.1"/>
    </source>
</evidence>
<proteinExistence type="predicted"/>
<evidence type="ECO:0000313" key="3">
    <source>
        <dbReference type="Proteomes" id="UP000242525"/>
    </source>
</evidence>
<dbReference type="Proteomes" id="UP000242525">
    <property type="component" value="Unassembled WGS sequence"/>
</dbReference>
<feature type="region of interest" description="Disordered" evidence="1">
    <location>
        <begin position="181"/>
        <end position="228"/>
    </location>
</feature>
<feature type="region of interest" description="Disordered" evidence="1">
    <location>
        <begin position="79"/>
        <end position="149"/>
    </location>
</feature>
<gene>
    <name evidence="2" type="ORF">BN980_GECA19s00505g</name>
</gene>
<evidence type="ECO:0000256" key="1">
    <source>
        <dbReference type="SAM" id="MobiDB-lite"/>
    </source>
</evidence>
<comment type="caution">
    <text evidence="2">The sequence shown here is derived from an EMBL/GenBank/DDBJ whole genome shotgun (WGS) entry which is preliminary data.</text>
</comment>
<feature type="compositionally biased region" description="Basic and acidic residues" evidence="1">
    <location>
        <begin position="140"/>
        <end position="149"/>
    </location>
</feature>
<accession>A0A0J9XIJ3</accession>
<feature type="compositionally biased region" description="Polar residues" evidence="1">
    <location>
        <begin position="193"/>
        <end position="228"/>
    </location>
</feature>
<feature type="compositionally biased region" description="Basic residues" evidence="1">
    <location>
        <begin position="114"/>
        <end position="135"/>
    </location>
</feature>
<feature type="compositionally biased region" description="Polar residues" evidence="1">
    <location>
        <begin position="1"/>
        <end position="15"/>
    </location>
</feature>
<dbReference type="EMBL" id="CCBN010000019">
    <property type="protein sequence ID" value="CDO57151.1"/>
    <property type="molecule type" value="Genomic_DNA"/>
</dbReference>
<keyword evidence="3" id="KW-1185">Reference proteome</keyword>